<dbReference type="EMBL" id="JAECZO010000133">
    <property type="protein sequence ID" value="KAK7198123.1"/>
    <property type="molecule type" value="Genomic_DNA"/>
</dbReference>
<gene>
    <name evidence="2" type="ORF">NESM_000768700</name>
</gene>
<accession>A0AAW0EZ76</accession>
<protein>
    <submittedName>
        <fullName evidence="2">Uncharacterized protein</fullName>
    </submittedName>
</protein>
<evidence type="ECO:0000256" key="1">
    <source>
        <dbReference type="SAM" id="MobiDB-lite"/>
    </source>
</evidence>
<dbReference type="AlphaFoldDB" id="A0AAW0EZ76"/>
<feature type="region of interest" description="Disordered" evidence="1">
    <location>
        <begin position="184"/>
        <end position="204"/>
    </location>
</feature>
<name>A0AAW0EZ76_9TRYP</name>
<proteinExistence type="predicted"/>
<comment type="caution">
    <text evidence="2">The sequence shown here is derived from an EMBL/GenBank/DDBJ whole genome shotgun (WGS) entry which is preliminary data.</text>
</comment>
<organism evidence="2 3">
    <name type="scientific">Novymonas esmeraldas</name>
    <dbReference type="NCBI Taxonomy" id="1808958"/>
    <lineage>
        <taxon>Eukaryota</taxon>
        <taxon>Discoba</taxon>
        <taxon>Euglenozoa</taxon>
        <taxon>Kinetoplastea</taxon>
        <taxon>Metakinetoplastina</taxon>
        <taxon>Trypanosomatida</taxon>
        <taxon>Trypanosomatidae</taxon>
        <taxon>Novymonas</taxon>
    </lineage>
</organism>
<dbReference type="Proteomes" id="UP001430356">
    <property type="component" value="Unassembled WGS sequence"/>
</dbReference>
<reference evidence="2 3" key="1">
    <citation type="journal article" date="2021" name="MBio">
        <title>A New Model Trypanosomatid, Novymonas esmeraldas: Genomic Perception of Its 'Candidatus Pandoraea novymonadis' Endosymbiont.</title>
        <authorList>
            <person name="Zakharova A."/>
            <person name="Saura A."/>
            <person name="Butenko A."/>
            <person name="Podesvova L."/>
            <person name="Warmusova S."/>
            <person name="Kostygov A.Y."/>
            <person name="Nenarokova A."/>
            <person name="Lukes J."/>
            <person name="Opperdoes F.R."/>
            <person name="Yurchenko V."/>
        </authorList>
    </citation>
    <scope>NUCLEOTIDE SEQUENCE [LARGE SCALE GENOMIC DNA]</scope>
    <source>
        <strain evidence="2 3">E262AT.01</strain>
    </source>
</reference>
<evidence type="ECO:0000313" key="2">
    <source>
        <dbReference type="EMBL" id="KAK7198123.1"/>
    </source>
</evidence>
<keyword evidence="3" id="KW-1185">Reference proteome</keyword>
<sequence>MPSLAQLRQHAEELLSLDLAAVLCDVEAALQSSLPVPSRGAGDASPMPVAASGAAGAVTGPLAPHLPDLERAVSACERRWRALHSVVVAARDVGRAQQRGEKQRLSDRTRHRLCWRLRRCRDHCDAVLDEEQRLHQEQLKDLSWLQTRCASACASYVGAQGAVSEEMWRCAQLHRELLRRRGPTSARPPLHEIGPASAASPAHGGGLRAAMARRLWTAYERYTKCAVPVSLCATVTPSPTCSEDKNECVCIASTYGDVLRAAEVRTERLEASAQHEEAMLHCTDAVSGDGEQRCGGADAGRPSHVAATSAIGECYRDNGTGALGGTPPRLSTSGAGVSTQRVACVHGTSGCQGVRAGSGALFSAVGRSLSVAEVDSLRVQLGALEARLAASLLLLQQSAPDRSTGGPAEPLRPPPLHQLAAGTTRARTRTPLSSLCGACDGARVTDPVGAGACTGTCPSCGRQPPAPLADTHRVVLCVGRRRHWHAHEQERTAQWDELRRLRGELKRALRSLTSWNRRECAD</sequence>
<evidence type="ECO:0000313" key="3">
    <source>
        <dbReference type="Proteomes" id="UP001430356"/>
    </source>
</evidence>